<evidence type="ECO:0000313" key="2">
    <source>
        <dbReference type="Proteomes" id="UP000501780"/>
    </source>
</evidence>
<dbReference type="Proteomes" id="UP000501780">
    <property type="component" value="Chromosome"/>
</dbReference>
<gene>
    <name evidence="1" type="ORF">BacF7301_22585</name>
</gene>
<protein>
    <submittedName>
        <fullName evidence="1">Uncharacterized protein</fullName>
    </submittedName>
</protein>
<dbReference type="AlphaFoldDB" id="A0A6H0KTY4"/>
<dbReference type="KEGG" id="bfc:BacF7301_22585"/>
<sequence>MLDKIIEIIMTILPFLGSNRKKRKVMAQEVKEFSELVKGQYSFLMQQLEKVLKDYFDLSSRVKEMHTEIFSLRGQLAQAAALQCVNKECAQRSNTGGAGMGLKKA</sequence>
<organism evidence="1 2">
    <name type="scientific">Bacteroides faecium</name>
    <dbReference type="NCBI Taxonomy" id="2715212"/>
    <lineage>
        <taxon>Bacteria</taxon>
        <taxon>Pseudomonadati</taxon>
        <taxon>Bacteroidota</taxon>
        <taxon>Bacteroidia</taxon>
        <taxon>Bacteroidales</taxon>
        <taxon>Bacteroidaceae</taxon>
        <taxon>Bacteroides</taxon>
    </lineage>
</organism>
<keyword evidence="2" id="KW-1185">Reference proteome</keyword>
<dbReference type="EMBL" id="CP050831">
    <property type="protein sequence ID" value="QIU96765.1"/>
    <property type="molecule type" value="Genomic_DNA"/>
</dbReference>
<accession>A0A6H0KTY4</accession>
<proteinExistence type="predicted"/>
<name>A0A6H0KTY4_9BACE</name>
<dbReference type="RefSeq" id="WP_167966365.1">
    <property type="nucleotide sequence ID" value="NZ_CP050831.1"/>
</dbReference>
<evidence type="ECO:0000313" key="1">
    <source>
        <dbReference type="EMBL" id="QIU96765.1"/>
    </source>
</evidence>
<reference evidence="1 2" key="1">
    <citation type="submission" date="2020-03" db="EMBL/GenBank/DDBJ databases">
        <title>Genomic analysis of Bacteroides faecium CBA7301.</title>
        <authorList>
            <person name="Kim J."/>
            <person name="Roh S.W."/>
        </authorList>
    </citation>
    <scope>NUCLEOTIDE SEQUENCE [LARGE SCALE GENOMIC DNA]</scope>
    <source>
        <strain evidence="1 2">CBA7301</strain>
    </source>
</reference>